<proteinExistence type="predicted"/>
<name>A0A409XL81_PSICY</name>
<evidence type="ECO:0000256" key="1">
    <source>
        <dbReference type="SAM" id="Phobius"/>
    </source>
</evidence>
<comment type="caution">
    <text evidence="2">The sequence shown here is derived from an EMBL/GenBank/DDBJ whole genome shotgun (WGS) entry which is preliminary data.</text>
</comment>
<evidence type="ECO:0000313" key="3">
    <source>
        <dbReference type="Proteomes" id="UP000283269"/>
    </source>
</evidence>
<dbReference type="InParanoid" id="A0A409XL81"/>
<dbReference type="STRING" id="93625.A0A409XL81"/>
<keyword evidence="3" id="KW-1185">Reference proteome</keyword>
<sequence>MLSSLPLLNAAPGSNPFRFYAIGMILSSILYGIIIQLSLYCYRDLLKRPGRINQALSRPRPYRYPLLVYISFMFAMSTWALMQQSYTLFIAMSFHVNQDIISTWIMNSIGCPWFLPPVIWGADGLMRRSVNSLSIDMALLGFIPRRLEGHPIGIEFNFGTSCVGNVRGLKVAGSLTYIPRNPDAGGGISYKIAVDPQTANLCISAFANILLAILISFRLTQHQRYLRKTLGKSHGTVYKRVITMCVESSALIVMFCLPSIAVALLLNYPEISQATMGTLTYVYVCALRYPTDMYKICINIMTGMDRSSLLF</sequence>
<dbReference type="EMBL" id="NHYD01001323">
    <property type="protein sequence ID" value="PPQ91539.1"/>
    <property type="molecule type" value="Genomic_DNA"/>
</dbReference>
<organism evidence="2 3">
    <name type="scientific">Psilocybe cyanescens</name>
    <dbReference type="NCBI Taxonomy" id="93625"/>
    <lineage>
        <taxon>Eukaryota</taxon>
        <taxon>Fungi</taxon>
        <taxon>Dikarya</taxon>
        <taxon>Basidiomycota</taxon>
        <taxon>Agaricomycotina</taxon>
        <taxon>Agaricomycetes</taxon>
        <taxon>Agaricomycetidae</taxon>
        <taxon>Agaricales</taxon>
        <taxon>Agaricineae</taxon>
        <taxon>Strophariaceae</taxon>
        <taxon>Psilocybe</taxon>
    </lineage>
</organism>
<feature type="transmembrane region" description="Helical" evidence="1">
    <location>
        <begin position="62"/>
        <end position="82"/>
    </location>
</feature>
<dbReference type="AlphaFoldDB" id="A0A409XL81"/>
<keyword evidence="1" id="KW-0472">Membrane</keyword>
<feature type="transmembrane region" description="Helical" evidence="1">
    <location>
        <begin position="198"/>
        <end position="220"/>
    </location>
</feature>
<dbReference type="Proteomes" id="UP000283269">
    <property type="component" value="Unassembled WGS sequence"/>
</dbReference>
<feature type="transmembrane region" description="Helical" evidence="1">
    <location>
        <begin position="241"/>
        <end position="265"/>
    </location>
</feature>
<evidence type="ECO:0000313" key="2">
    <source>
        <dbReference type="EMBL" id="PPQ91539.1"/>
    </source>
</evidence>
<protein>
    <submittedName>
        <fullName evidence="2">Uncharacterized protein</fullName>
    </submittedName>
</protein>
<feature type="transmembrane region" description="Helical" evidence="1">
    <location>
        <begin position="20"/>
        <end position="42"/>
    </location>
</feature>
<keyword evidence="1" id="KW-0812">Transmembrane</keyword>
<keyword evidence="1" id="KW-1133">Transmembrane helix</keyword>
<accession>A0A409XL81</accession>
<gene>
    <name evidence="2" type="ORF">CVT25_008807</name>
</gene>
<reference evidence="2 3" key="1">
    <citation type="journal article" date="2018" name="Evol. Lett.">
        <title>Horizontal gene cluster transfer increased hallucinogenic mushroom diversity.</title>
        <authorList>
            <person name="Reynolds H.T."/>
            <person name="Vijayakumar V."/>
            <person name="Gluck-Thaler E."/>
            <person name="Korotkin H.B."/>
            <person name="Matheny P.B."/>
            <person name="Slot J.C."/>
        </authorList>
    </citation>
    <scope>NUCLEOTIDE SEQUENCE [LARGE SCALE GENOMIC DNA]</scope>
    <source>
        <strain evidence="2 3">2631</strain>
    </source>
</reference>